<dbReference type="InterPro" id="IPR013959">
    <property type="entry name" value="DASH_Dad4"/>
</dbReference>
<name>A0A6G0WM86_9STRA</name>
<gene>
    <name evidence="1" type="ORF">Ae201684_013784</name>
</gene>
<dbReference type="Pfam" id="PF08650">
    <property type="entry name" value="DASH_Dad4"/>
    <property type="match status" value="1"/>
</dbReference>
<dbReference type="GO" id="GO:0008608">
    <property type="term" value="P:attachment of spindle microtubules to kinetochore"/>
    <property type="evidence" value="ECO:0007669"/>
    <property type="project" value="InterPro"/>
</dbReference>
<proteinExistence type="predicted"/>
<protein>
    <submittedName>
        <fullName evidence="1">Uncharacterized protein</fullName>
    </submittedName>
</protein>
<dbReference type="AlphaFoldDB" id="A0A6G0WM86"/>
<organism evidence="1 2">
    <name type="scientific">Aphanomyces euteiches</name>
    <dbReference type="NCBI Taxonomy" id="100861"/>
    <lineage>
        <taxon>Eukaryota</taxon>
        <taxon>Sar</taxon>
        <taxon>Stramenopiles</taxon>
        <taxon>Oomycota</taxon>
        <taxon>Saprolegniomycetes</taxon>
        <taxon>Saprolegniales</taxon>
        <taxon>Verrucalvaceae</taxon>
        <taxon>Aphanomyces</taxon>
    </lineage>
</organism>
<dbReference type="VEuPathDB" id="FungiDB:AeMF1_011043"/>
<dbReference type="GO" id="GO:0072686">
    <property type="term" value="C:mitotic spindle"/>
    <property type="evidence" value="ECO:0007669"/>
    <property type="project" value="InterPro"/>
</dbReference>
<dbReference type="GO" id="GO:0042729">
    <property type="term" value="C:DASH complex"/>
    <property type="evidence" value="ECO:0007669"/>
    <property type="project" value="InterPro"/>
</dbReference>
<reference evidence="1 2" key="1">
    <citation type="submission" date="2019-07" db="EMBL/GenBank/DDBJ databases">
        <title>Genomics analysis of Aphanomyces spp. identifies a new class of oomycete effector associated with host adaptation.</title>
        <authorList>
            <person name="Gaulin E."/>
        </authorList>
    </citation>
    <scope>NUCLEOTIDE SEQUENCE [LARGE SCALE GENOMIC DNA]</scope>
    <source>
        <strain evidence="1 2">ATCC 201684</strain>
    </source>
</reference>
<dbReference type="EMBL" id="VJMJ01000178">
    <property type="protein sequence ID" value="KAF0728421.1"/>
    <property type="molecule type" value="Genomic_DNA"/>
</dbReference>
<accession>A0A6G0WM86</accession>
<comment type="caution">
    <text evidence="1">The sequence shown here is derived from an EMBL/GenBank/DDBJ whole genome shotgun (WGS) entry which is preliminary data.</text>
</comment>
<evidence type="ECO:0000313" key="2">
    <source>
        <dbReference type="Proteomes" id="UP000481153"/>
    </source>
</evidence>
<evidence type="ECO:0000313" key="1">
    <source>
        <dbReference type="EMBL" id="KAF0728421.1"/>
    </source>
</evidence>
<dbReference type="Proteomes" id="UP000481153">
    <property type="component" value="Unassembled WGS sequence"/>
</dbReference>
<sequence>MTTMKNPYEEKHKVLLQRITGSVGRLNEVIKEINAQLEQNEKFYAEMEYTSNIWCGYKKRVQAYRPPPQAASPSFS</sequence>
<keyword evidence="2" id="KW-1185">Reference proteome</keyword>